<proteinExistence type="predicted"/>
<comment type="subcellular location">
    <subcellularLocation>
        <location evidence="1">Cytoplasm</location>
    </subcellularLocation>
</comment>
<dbReference type="InterPro" id="IPR036723">
    <property type="entry name" value="Alpha-catenin/vinculin-like_sf"/>
</dbReference>
<dbReference type="Proteomes" id="UP001176940">
    <property type="component" value="Unassembled WGS sequence"/>
</dbReference>
<evidence type="ECO:0000256" key="1">
    <source>
        <dbReference type="ARBA" id="ARBA00004496"/>
    </source>
</evidence>
<dbReference type="PANTHER" id="PTHR46342:SF1">
    <property type="entry name" value="ALPHA-CATULIN"/>
    <property type="match status" value="1"/>
</dbReference>
<gene>
    <name evidence="3" type="ORF">RIMI_LOCUS8903938</name>
</gene>
<evidence type="ECO:0000313" key="4">
    <source>
        <dbReference type="Proteomes" id="UP001176940"/>
    </source>
</evidence>
<dbReference type="SUPFAM" id="SSF47220">
    <property type="entry name" value="alpha-catenin/vinculin-like"/>
    <property type="match status" value="1"/>
</dbReference>
<accession>A0ABN9LG51</accession>
<comment type="caution">
    <text evidence="3">The sequence shown here is derived from an EMBL/GenBank/DDBJ whole genome shotgun (WGS) entry which is preliminary data.</text>
</comment>
<keyword evidence="4" id="KW-1185">Reference proteome</keyword>
<organism evidence="3 4">
    <name type="scientific">Ranitomeya imitator</name>
    <name type="common">mimic poison frog</name>
    <dbReference type="NCBI Taxonomy" id="111125"/>
    <lineage>
        <taxon>Eukaryota</taxon>
        <taxon>Metazoa</taxon>
        <taxon>Chordata</taxon>
        <taxon>Craniata</taxon>
        <taxon>Vertebrata</taxon>
        <taxon>Euteleostomi</taxon>
        <taxon>Amphibia</taxon>
        <taxon>Batrachia</taxon>
        <taxon>Anura</taxon>
        <taxon>Neobatrachia</taxon>
        <taxon>Hyloidea</taxon>
        <taxon>Dendrobatidae</taxon>
        <taxon>Dendrobatinae</taxon>
        <taxon>Ranitomeya</taxon>
    </lineage>
</organism>
<dbReference type="InterPro" id="IPR030045">
    <property type="entry name" value="CTNNAL1"/>
</dbReference>
<dbReference type="EMBL" id="CAUEEQ010018039">
    <property type="protein sequence ID" value="CAJ0940738.1"/>
    <property type="molecule type" value="Genomic_DNA"/>
</dbReference>
<name>A0ABN9LG51_9NEOB</name>
<sequence length="190" mass="21235">MADRGVESADSGSAWENLHAVLDVQQHQQQQQQQQQQETEIKDKKISFNVFAAAGLRLSSILHTFSNQLEDDDKPLLLLEIEKLVPLSQQLQITSRTTVQGKTATFTKVDTCIQKSKAVMMILSQVLPICCKLQRKCKVGNGCYRPPGSWKENKIQNVSNEDGLEGKTVEAFGVKSLEHHVANLTFLESK</sequence>
<protein>
    <submittedName>
        <fullName evidence="3">Uncharacterized protein</fullName>
    </submittedName>
</protein>
<evidence type="ECO:0000313" key="3">
    <source>
        <dbReference type="EMBL" id="CAJ0940738.1"/>
    </source>
</evidence>
<dbReference type="Gene3D" id="1.20.120.230">
    <property type="entry name" value="Alpha-catenin/vinculin-like"/>
    <property type="match status" value="1"/>
</dbReference>
<evidence type="ECO:0000256" key="2">
    <source>
        <dbReference type="ARBA" id="ARBA00022490"/>
    </source>
</evidence>
<dbReference type="PANTHER" id="PTHR46342">
    <property type="entry name" value="ALPHA-CATULIN"/>
    <property type="match status" value="1"/>
</dbReference>
<keyword evidence="2" id="KW-0963">Cytoplasm</keyword>
<reference evidence="3" key="1">
    <citation type="submission" date="2023-07" db="EMBL/GenBank/DDBJ databases">
        <authorList>
            <person name="Stuckert A."/>
        </authorList>
    </citation>
    <scope>NUCLEOTIDE SEQUENCE</scope>
</reference>